<evidence type="ECO:0000313" key="2">
    <source>
        <dbReference type="Proteomes" id="UP001055072"/>
    </source>
</evidence>
<name>A0ACB8TXC2_9APHY</name>
<sequence>MVSLLDNSSGLSFSLHQPSQLLLYVVCLTALAGVVYYYGLSKLVNIGGFRHTRLPPGPKDRWFEPGPKAALKYERMIQEYGPVFSFRQGNKVVVVIGRFQAAVDIMQKHGGDLADRPRSVAAGEIFSGGMRTLLTPRGDRLRKLRRALHSQLQPAVTHQWVPAQWKYARMHILDLLNRPEHHIEHARRYAASVIMTLTYGKRTPSNYSDPEVQAIVKNGLELGKLLTKTHIVDIYPILKYIPFLTSDLRQGFKADHELYTSQVNVVRKQLEAGHAQQSFITYLLDLQAELGLNDDELAFLGGSMFGAGAETTASAISFAIMAACKYPEEQAKVQAQLDEVVGRERVPSKEDEPLLPRVVAFYMEVYRWRPVSWGGFAHRATQDIIWNDYVIPEGATVVGSHWCIAKDPDVYPDPFLFNPDRWLNDDGLLKDEVPFWNFGFGRRVCPGQHVANNSLFLNIALILWAFTVSEDPSGPIDAMAFMDAANTRPFPFKVNFKPRFSGMREVVETSLAQAY</sequence>
<accession>A0ACB8TXC2</accession>
<proteinExistence type="predicted"/>
<organism evidence="1 2">
    <name type="scientific">Irpex rosettiformis</name>
    <dbReference type="NCBI Taxonomy" id="378272"/>
    <lineage>
        <taxon>Eukaryota</taxon>
        <taxon>Fungi</taxon>
        <taxon>Dikarya</taxon>
        <taxon>Basidiomycota</taxon>
        <taxon>Agaricomycotina</taxon>
        <taxon>Agaricomycetes</taxon>
        <taxon>Polyporales</taxon>
        <taxon>Irpicaceae</taxon>
        <taxon>Irpex</taxon>
    </lineage>
</organism>
<protein>
    <submittedName>
        <fullName evidence="1">Cytochrome P450</fullName>
    </submittedName>
</protein>
<comment type="caution">
    <text evidence="1">The sequence shown here is derived from an EMBL/GenBank/DDBJ whole genome shotgun (WGS) entry which is preliminary data.</text>
</comment>
<dbReference type="Proteomes" id="UP001055072">
    <property type="component" value="Unassembled WGS sequence"/>
</dbReference>
<evidence type="ECO:0000313" key="1">
    <source>
        <dbReference type="EMBL" id="KAI0086646.1"/>
    </source>
</evidence>
<dbReference type="EMBL" id="MU274922">
    <property type="protein sequence ID" value="KAI0086646.1"/>
    <property type="molecule type" value="Genomic_DNA"/>
</dbReference>
<gene>
    <name evidence="1" type="ORF">BDY19DRAFT_995661</name>
</gene>
<reference evidence="1" key="1">
    <citation type="journal article" date="2021" name="Environ. Microbiol.">
        <title>Gene family expansions and transcriptome signatures uncover fungal adaptations to wood decay.</title>
        <authorList>
            <person name="Hage H."/>
            <person name="Miyauchi S."/>
            <person name="Viragh M."/>
            <person name="Drula E."/>
            <person name="Min B."/>
            <person name="Chaduli D."/>
            <person name="Navarro D."/>
            <person name="Favel A."/>
            <person name="Norest M."/>
            <person name="Lesage-Meessen L."/>
            <person name="Balint B."/>
            <person name="Merenyi Z."/>
            <person name="de Eugenio L."/>
            <person name="Morin E."/>
            <person name="Martinez A.T."/>
            <person name="Baldrian P."/>
            <person name="Stursova M."/>
            <person name="Martinez M.J."/>
            <person name="Novotny C."/>
            <person name="Magnuson J.K."/>
            <person name="Spatafora J.W."/>
            <person name="Maurice S."/>
            <person name="Pangilinan J."/>
            <person name="Andreopoulos W."/>
            <person name="LaButti K."/>
            <person name="Hundley H."/>
            <person name="Na H."/>
            <person name="Kuo A."/>
            <person name="Barry K."/>
            <person name="Lipzen A."/>
            <person name="Henrissat B."/>
            <person name="Riley R."/>
            <person name="Ahrendt S."/>
            <person name="Nagy L.G."/>
            <person name="Grigoriev I.V."/>
            <person name="Martin F."/>
            <person name="Rosso M.N."/>
        </authorList>
    </citation>
    <scope>NUCLEOTIDE SEQUENCE</scope>
    <source>
        <strain evidence="1">CBS 384.51</strain>
    </source>
</reference>
<keyword evidence="2" id="KW-1185">Reference proteome</keyword>